<reference evidence="2 3" key="1">
    <citation type="submission" date="2019-09" db="EMBL/GenBank/DDBJ databases">
        <authorList>
            <person name="Ou C."/>
        </authorList>
    </citation>
    <scope>NUCLEOTIDE SEQUENCE [LARGE SCALE GENOMIC DNA]</scope>
    <source>
        <strain evidence="2">S2</strain>
        <tissue evidence="2">Leaf</tissue>
    </source>
</reference>
<evidence type="ECO:0000313" key="3">
    <source>
        <dbReference type="Proteomes" id="UP000327157"/>
    </source>
</evidence>
<proteinExistence type="predicted"/>
<gene>
    <name evidence="2" type="ORF">D8674_004057</name>
</gene>
<organism evidence="2 3">
    <name type="scientific">Pyrus ussuriensis x Pyrus communis</name>
    <dbReference type="NCBI Taxonomy" id="2448454"/>
    <lineage>
        <taxon>Eukaryota</taxon>
        <taxon>Viridiplantae</taxon>
        <taxon>Streptophyta</taxon>
        <taxon>Embryophyta</taxon>
        <taxon>Tracheophyta</taxon>
        <taxon>Spermatophyta</taxon>
        <taxon>Magnoliopsida</taxon>
        <taxon>eudicotyledons</taxon>
        <taxon>Gunneridae</taxon>
        <taxon>Pentapetalae</taxon>
        <taxon>rosids</taxon>
        <taxon>fabids</taxon>
        <taxon>Rosales</taxon>
        <taxon>Rosaceae</taxon>
        <taxon>Amygdaloideae</taxon>
        <taxon>Maleae</taxon>
        <taxon>Pyrus</taxon>
    </lineage>
</organism>
<keyword evidence="1" id="KW-0812">Transmembrane</keyword>
<dbReference type="EMBL" id="SMOL01000695">
    <property type="protein sequence ID" value="KAB2603052.1"/>
    <property type="molecule type" value="Genomic_DNA"/>
</dbReference>
<feature type="transmembrane region" description="Helical" evidence="1">
    <location>
        <begin position="30"/>
        <end position="48"/>
    </location>
</feature>
<comment type="caution">
    <text evidence="2">The sequence shown here is derived from an EMBL/GenBank/DDBJ whole genome shotgun (WGS) entry which is preliminary data.</text>
</comment>
<name>A0A5N5FP74_9ROSA</name>
<dbReference type="Proteomes" id="UP000327157">
    <property type="component" value="Chromosome 10"/>
</dbReference>
<sequence>MTSLFTVVTCTLLSFELVLVAVSKLFKVWTLLTIIWLVHALLVFLRIFHYKKVGSALSSFLDFDFVNHASPSEKDVIVPPSEENSSRNMVGNHELWKQFVLEEISVVGVVYYRERTRPRLDEHENDVACYGPVGCYG</sequence>
<accession>A0A5N5FP74</accession>
<keyword evidence="1" id="KW-1133">Transmembrane helix</keyword>
<evidence type="ECO:0000256" key="1">
    <source>
        <dbReference type="SAM" id="Phobius"/>
    </source>
</evidence>
<keyword evidence="1" id="KW-0472">Membrane</keyword>
<dbReference type="AlphaFoldDB" id="A0A5N5FP74"/>
<protein>
    <submittedName>
        <fullName evidence="2">Uncharacterized protein</fullName>
    </submittedName>
</protein>
<keyword evidence="3" id="KW-1185">Reference proteome</keyword>
<evidence type="ECO:0000313" key="2">
    <source>
        <dbReference type="EMBL" id="KAB2603052.1"/>
    </source>
</evidence>
<reference evidence="3" key="2">
    <citation type="submission" date="2019-10" db="EMBL/GenBank/DDBJ databases">
        <title>A de novo genome assembly of a pear dwarfing rootstock.</title>
        <authorList>
            <person name="Wang F."/>
            <person name="Wang J."/>
            <person name="Li S."/>
            <person name="Zhang Y."/>
            <person name="Fang M."/>
            <person name="Ma L."/>
            <person name="Zhao Y."/>
            <person name="Jiang S."/>
        </authorList>
    </citation>
    <scope>NUCLEOTIDE SEQUENCE [LARGE SCALE GENOMIC DNA]</scope>
</reference>
<reference evidence="2 3" key="3">
    <citation type="submission" date="2019-11" db="EMBL/GenBank/DDBJ databases">
        <title>A de novo genome assembly of a pear dwarfing rootstock.</title>
        <authorList>
            <person name="Wang F."/>
            <person name="Wang J."/>
            <person name="Li S."/>
            <person name="Zhang Y."/>
            <person name="Fang M."/>
            <person name="Ma L."/>
            <person name="Zhao Y."/>
            <person name="Jiang S."/>
        </authorList>
    </citation>
    <scope>NUCLEOTIDE SEQUENCE [LARGE SCALE GENOMIC DNA]</scope>
    <source>
        <strain evidence="2">S2</strain>
        <tissue evidence="2">Leaf</tissue>
    </source>
</reference>